<feature type="domain" description="PH" evidence="1">
    <location>
        <begin position="180"/>
        <end position="276"/>
    </location>
</feature>
<gene>
    <name evidence="2" type="ORF">C0Q70_09442</name>
</gene>
<dbReference type="AlphaFoldDB" id="A0A2T7P9T5"/>
<dbReference type="PANTHER" id="PTHR14336">
    <property type="entry name" value="TANDEM PH DOMAIN CONTAINING PROTEIN"/>
    <property type="match status" value="1"/>
</dbReference>
<reference evidence="2 3" key="1">
    <citation type="submission" date="2018-04" db="EMBL/GenBank/DDBJ databases">
        <title>The genome of golden apple snail Pomacea canaliculata provides insight into stress tolerance and invasive adaptation.</title>
        <authorList>
            <person name="Liu C."/>
            <person name="Liu B."/>
            <person name="Ren Y."/>
            <person name="Zhang Y."/>
            <person name="Wang H."/>
            <person name="Li S."/>
            <person name="Jiang F."/>
            <person name="Yin L."/>
            <person name="Zhang G."/>
            <person name="Qian W."/>
            <person name="Fan W."/>
        </authorList>
    </citation>
    <scope>NUCLEOTIDE SEQUENCE [LARGE SCALE GENOMIC DNA]</scope>
    <source>
        <strain evidence="2">SZHN2017</strain>
        <tissue evidence="2">Muscle</tissue>
    </source>
</reference>
<dbReference type="SUPFAM" id="SSF50729">
    <property type="entry name" value="PH domain-like"/>
    <property type="match status" value="2"/>
</dbReference>
<dbReference type="PROSITE" id="PS50003">
    <property type="entry name" value="PH_DOMAIN"/>
    <property type="match status" value="2"/>
</dbReference>
<sequence length="321" mass="37328">MPHPDRDGRLCGFLNIEETEMSGSFYRRYFILDSANRKFAYYMDSPLSLPESWRNPVGEIYLQYINKVGDARKMRPKVPHCFVVSVAGRQYFLQAEDDHSMEEWIEALNNASKITVPRHERTYQGTEWHAGDLSQTGYVTEIIGGVVCKMPMQVCGLAYDKLICKLKSHRLKPLHTLPSQIIILDLIFYLFQRKSWKRRYFILHEQGLSYFKAEHDKHAIRTIHTVDILEAKQAEGTNLNRDNLFELITSKRIFYIQCDSPADMQGWIDAVRLAVRTRKLEERKSMQEAEGGQHVEPDLGHTYPDPIWGTKAPHNNFCIDC</sequence>
<dbReference type="InterPro" id="IPR001849">
    <property type="entry name" value="PH_domain"/>
</dbReference>
<dbReference type="Pfam" id="PF00169">
    <property type="entry name" value="PH"/>
    <property type="match status" value="2"/>
</dbReference>
<dbReference type="STRING" id="400727.A0A2T7P9T5"/>
<comment type="caution">
    <text evidence="2">The sequence shown here is derived from an EMBL/GenBank/DDBJ whole genome shotgun (WGS) entry which is preliminary data.</text>
</comment>
<protein>
    <recommendedName>
        <fullName evidence="1">PH domain-containing protein</fullName>
    </recommendedName>
</protein>
<dbReference type="Gene3D" id="2.30.29.30">
    <property type="entry name" value="Pleckstrin-homology domain (PH domain)/Phosphotyrosine-binding domain (PTB)"/>
    <property type="match status" value="2"/>
</dbReference>
<feature type="domain" description="PH" evidence="1">
    <location>
        <begin position="7"/>
        <end position="113"/>
    </location>
</feature>
<accession>A0A2T7P9T5</accession>
<dbReference type="EMBL" id="PZQS01000005">
    <property type="protein sequence ID" value="PVD30180.1"/>
    <property type="molecule type" value="Genomic_DNA"/>
</dbReference>
<dbReference type="OrthoDB" id="185175at2759"/>
<keyword evidence="3" id="KW-1185">Reference proteome</keyword>
<dbReference type="PANTHER" id="PTHR14336:SF8">
    <property type="entry name" value="PROTEIN OPY1"/>
    <property type="match status" value="1"/>
</dbReference>
<evidence type="ECO:0000313" key="3">
    <source>
        <dbReference type="Proteomes" id="UP000245119"/>
    </source>
</evidence>
<organism evidence="2 3">
    <name type="scientific">Pomacea canaliculata</name>
    <name type="common">Golden apple snail</name>
    <dbReference type="NCBI Taxonomy" id="400727"/>
    <lineage>
        <taxon>Eukaryota</taxon>
        <taxon>Metazoa</taxon>
        <taxon>Spiralia</taxon>
        <taxon>Lophotrochozoa</taxon>
        <taxon>Mollusca</taxon>
        <taxon>Gastropoda</taxon>
        <taxon>Caenogastropoda</taxon>
        <taxon>Architaenioglossa</taxon>
        <taxon>Ampullarioidea</taxon>
        <taxon>Ampullariidae</taxon>
        <taxon>Pomacea</taxon>
    </lineage>
</organism>
<dbReference type="FunFam" id="2.30.29.30:FF:000286">
    <property type="entry name" value="PH-protein kinase domain containing protein"/>
    <property type="match status" value="1"/>
</dbReference>
<name>A0A2T7P9T5_POMCA</name>
<dbReference type="InterPro" id="IPR011993">
    <property type="entry name" value="PH-like_dom_sf"/>
</dbReference>
<dbReference type="InterPro" id="IPR051707">
    <property type="entry name" value="PI-Interact_SigTrans_Reg"/>
</dbReference>
<proteinExistence type="predicted"/>
<evidence type="ECO:0000313" key="2">
    <source>
        <dbReference type="EMBL" id="PVD30180.1"/>
    </source>
</evidence>
<dbReference type="Proteomes" id="UP000245119">
    <property type="component" value="Linkage Group LG5"/>
</dbReference>
<dbReference type="SMART" id="SM00233">
    <property type="entry name" value="PH"/>
    <property type="match status" value="2"/>
</dbReference>
<evidence type="ECO:0000259" key="1">
    <source>
        <dbReference type="PROSITE" id="PS50003"/>
    </source>
</evidence>